<proteinExistence type="predicted"/>
<dbReference type="GO" id="GO:0005829">
    <property type="term" value="C:cytosol"/>
    <property type="evidence" value="ECO:0007669"/>
    <property type="project" value="TreeGrafter"/>
</dbReference>
<dbReference type="GO" id="GO:0004824">
    <property type="term" value="F:lysine-tRNA ligase activity"/>
    <property type="evidence" value="ECO:0007669"/>
    <property type="project" value="UniProtKB-EC"/>
</dbReference>
<dbReference type="InterPro" id="IPR045864">
    <property type="entry name" value="aa-tRNA-synth_II/BPL/LPL"/>
</dbReference>
<evidence type="ECO:0000256" key="3">
    <source>
        <dbReference type="ARBA" id="ARBA00022741"/>
    </source>
</evidence>
<dbReference type="InterPro" id="IPR004364">
    <property type="entry name" value="Aa-tRNA-synt_II"/>
</dbReference>
<keyword evidence="3" id="KW-0547">Nucleotide-binding</keyword>
<feature type="domain" description="Aminoacyl-transfer RNA synthetases class-II family profile" evidence="7">
    <location>
        <begin position="273"/>
        <end position="620"/>
    </location>
</feature>
<evidence type="ECO:0000256" key="1">
    <source>
        <dbReference type="ARBA" id="ARBA00013166"/>
    </source>
</evidence>
<dbReference type="SUPFAM" id="SSF50249">
    <property type="entry name" value="Nucleic acid-binding proteins"/>
    <property type="match status" value="2"/>
</dbReference>
<protein>
    <recommendedName>
        <fullName evidence="1">lysine--tRNA ligase</fullName>
        <ecNumber evidence="1">6.1.1.6</ecNumber>
    </recommendedName>
    <alternativeName>
        <fullName evidence="6">Lysyl-tRNA synthetase</fullName>
    </alternativeName>
</protein>
<dbReference type="SUPFAM" id="SSF55681">
    <property type="entry name" value="Class II aaRS and biotin synthetases"/>
    <property type="match status" value="1"/>
</dbReference>
<dbReference type="GO" id="GO:0005524">
    <property type="term" value="F:ATP binding"/>
    <property type="evidence" value="ECO:0007669"/>
    <property type="project" value="UniProtKB-KW"/>
</dbReference>
<dbReference type="Gene3D" id="2.40.50.140">
    <property type="entry name" value="Nucleic acid-binding proteins"/>
    <property type="match status" value="1"/>
</dbReference>
<dbReference type="InterPro" id="IPR018149">
    <property type="entry name" value="Lys-tRNA-synth_II_C"/>
</dbReference>
<dbReference type="GO" id="GO:0000049">
    <property type="term" value="F:tRNA binding"/>
    <property type="evidence" value="ECO:0007669"/>
    <property type="project" value="TreeGrafter"/>
</dbReference>
<sequence>MSEPAAAENKLLLDEVTGEMVSKNELKRRQKQRQKDAEKVIKTAAAKENGIELIDAESTSKLYFDTRKKEVAELQAKNQSPYTYKVHITTSVKEFKSQYEPLKLENGEADLTKVESLSGRVMSIRRSGQSLVFLVIEEGAQAIQVFCSSDVCAAQLGQTLTVSNPAKPNLNTLTEENLKKASNYEALNGKTFDWFKTLDNIKRGDIINVTGCPMRTKTGELSIQPTQLILTAPCFHMLPKANQSVTDIEFRYMNRSVDLFFNKKSQTLLKRIKLVQFIKDFFINKYDFLEVETPILHQIKGGANAKPFITYYNDLQQNVFLRIAPELYLKQLVIGGLNRVFEMNRNFRNESIDNTHLPEFTMLEAYCAYWDLYDQIAFVEDLMSSCVKYCNVTFNGQIDSADNPDLYLIKYKDWNGNDYNIDFRPPFKKLDIMSSLQEILSEKLGEEVLFPRPYSSDEMNQYLQDLVFKRLHVKKIIKKEDLPTAPFTTSRLIDYLVGIFLEKLTHNPMFLLHHPKIMSPLAKPHRDDPEITERFEIFCAMFELCNAYTELNDSVIQRENFESQQKDKAQGDDEAQDVDEVFLRAMEHGMVQQSGLGVGIDRFMMLLCGEQSIRECIAFPLLREKK</sequence>
<evidence type="ECO:0000259" key="7">
    <source>
        <dbReference type="PROSITE" id="PS50862"/>
    </source>
</evidence>
<keyword evidence="10" id="KW-1185">Reference proteome</keyword>
<accession>A0AA86Q6V6</accession>
<name>A0AA86Q6V6_9EUKA</name>
<evidence type="ECO:0000313" key="10">
    <source>
        <dbReference type="Proteomes" id="UP001642409"/>
    </source>
</evidence>
<evidence type="ECO:0000256" key="5">
    <source>
        <dbReference type="ARBA" id="ARBA00023146"/>
    </source>
</evidence>
<dbReference type="EMBL" id="CATOUU010000840">
    <property type="protein sequence ID" value="CAI9953519.1"/>
    <property type="molecule type" value="Genomic_DNA"/>
</dbReference>
<evidence type="ECO:0000256" key="2">
    <source>
        <dbReference type="ARBA" id="ARBA00022598"/>
    </source>
</evidence>
<dbReference type="CDD" id="cd04322">
    <property type="entry name" value="LysRS_N"/>
    <property type="match status" value="1"/>
</dbReference>
<dbReference type="AlphaFoldDB" id="A0AA86Q6V6"/>
<evidence type="ECO:0000313" key="8">
    <source>
        <dbReference type="EMBL" id="CAI9953519.1"/>
    </source>
</evidence>
<dbReference type="NCBIfam" id="TIGR00499">
    <property type="entry name" value="lysS_bact"/>
    <property type="match status" value="1"/>
</dbReference>
<evidence type="ECO:0000256" key="6">
    <source>
        <dbReference type="ARBA" id="ARBA00030563"/>
    </source>
</evidence>
<organism evidence="8">
    <name type="scientific">Hexamita inflata</name>
    <dbReference type="NCBI Taxonomy" id="28002"/>
    <lineage>
        <taxon>Eukaryota</taxon>
        <taxon>Metamonada</taxon>
        <taxon>Diplomonadida</taxon>
        <taxon>Hexamitidae</taxon>
        <taxon>Hexamitinae</taxon>
        <taxon>Hexamita</taxon>
    </lineage>
</organism>
<reference evidence="9 10" key="2">
    <citation type="submission" date="2024-07" db="EMBL/GenBank/DDBJ databases">
        <authorList>
            <person name="Akdeniz Z."/>
        </authorList>
    </citation>
    <scope>NUCLEOTIDE SEQUENCE [LARGE SCALE GENOMIC DNA]</scope>
</reference>
<comment type="caution">
    <text evidence="8">The sequence shown here is derived from an EMBL/GenBank/DDBJ whole genome shotgun (WGS) entry which is preliminary data.</text>
</comment>
<dbReference type="InterPro" id="IPR044136">
    <property type="entry name" value="Lys-tRNA-ligase_II_N"/>
</dbReference>
<keyword evidence="4" id="KW-0067">ATP-binding</keyword>
<dbReference type="Pfam" id="PF00152">
    <property type="entry name" value="tRNA-synt_2"/>
    <property type="match status" value="1"/>
</dbReference>
<dbReference type="Gene3D" id="3.30.930.10">
    <property type="entry name" value="Bira Bifunctional Protein, Domain 2"/>
    <property type="match status" value="1"/>
</dbReference>
<dbReference type="EMBL" id="CAXDID020000107">
    <property type="protein sequence ID" value="CAL6028259.1"/>
    <property type="molecule type" value="Genomic_DNA"/>
</dbReference>
<dbReference type="PANTHER" id="PTHR42918">
    <property type="entry name" value="LYSYL-TRNA SYNTHETASE"/>
    <property type="match status" value="1"/>
</dbReference>
<dbReference type="PANTHER" id="PTHR42918:SF9">
    <property type="entry name" value="LYSINE--TRNA LIGASE"/>
    <property type="match status" value="1"/>
</dbReference>
<dbReference type="Proteomes" id="UP001642409">
    <property type="component" value="Unassembled WGS sequence"/>
</dbReference>
<dbReference type="InterPro" id="IPR002313">
    <property type="entry name" value="Lys-tRNA-ligase_II"/>
</dbReference>
<dbReference type="InterPro" id="IPR006195">
    <property type="entry name" value="aa-tRNA-synth_II"/>
</dbReference>
<dbReference type="GO" id="GO:0006430">
    <property type="term" value="P:lysyl-tRNA aminoacylation"/>
    <property type="evidence" value="ECO:0007669"/>
    <property type="project" value="InterPro"/>
</dbReference>
<dbReference type="InterPro" id="IPR012340">
    <property type="entry name" value="NA-bd_OB-fold"/>
</dbReference>
<dbReference type="PRINTS" id="PR00982">
    <property type="entry name" value="TRNASYNTHLYS"/>
</dbReference>
<evidence type="ECO:0000313" key="9">
    <source>
        <dbReference type="EMBL" id="CAL6028259.1"/>
    </source>
</evidence>
<keyword evidence="2" id="KW-0436">Ligase</keyword>
<dbReference type="PROSITE" id="PS50862">
    <property type="entry name" value="AA_TRNA_LIGASE_II"/>
    <property type="match status" value="1"/>
</dbReference>
<gene>
    <name evidence="9" type="ORF">HINF_LOCUS31717</name>
    <name evidence="8" type="ORF">HINF_LOCUS41164</name>
</gene>
<keyword evidence="5" id="KW-0030">Aminoacyl-tRNA synthetase</keyword>
<evidence type="ECO:0000256" key="4">
    <source>
        <dbReference type="ARBA" id="ARBA00022840"/>
    </source>
</evidence>
<dbReference type="EC" id="6.1.1.6" evidence="1"/>
<reference evidence="8" key="1">
    <citation type="submission" date="2023-06" db="EMBL/GenBank/DDBJ databases">
        <authorList>
            <person name="Kurt Z."/>
        </authorList>
    </citation>
    <scope>NUCLEOTIDE SEQUENCE</scope>
</reference>